<evidence type="ECO:0000313" key="2">
    <source>
        <dbReference type="Proteomes" id="UP000012073"/>
    </source>
</evidence>
<dbReference type="RefSeq" id="XP_005716220.1">
    <property type="nucleotide sequence ID" value="XM_005716163.1"/>
</dbReference>
<reference evidence="2" key="1">
    <citation type="journal article" date="2013" name="Proc. Natl. Acad. Sci. U.S.A.">
        <title>Genome structure and metabolic features in the red seaweed Chondrus crispus shed light on evolution of the Archaeplastida.</title>
        <authorList>
            <person name="Collen J."/>
            <person name="Porcel B."/>
            <person name="Carre W."/>
            <person name="Ball S.G."/>
            <person name="Chaparro C."/>
            <person name="Tonon T."/>
            <person name="Barbeyron T."/>
            <person name="Michel G."/>
            <person name="Noel B."/>
            <person name="Valentin K."/>
            <person name="Elias M."/>
            <person name="Artiguenave F."/>
            <person name="Arun A."/>
            <person name="Aury J.M."/>
            <person name="Barbosa-Neto J.F."/>
            <person name="Bothwell J.H."/>
            <person name="Bouget F.Y."/>
            <person name="Brillet L."/>
            <person name="Cabello-Hurtado F."/>
            <person name="Capella-Gutierrez S."/>
            <person name="Charrier B."/>
            <person name="Cladiere L."/>
            <person name="Cock J.M."/>
            <person name="Coelho S.M."/>
            <person name="Colleoni C."/>
            <person name="Czjzek M."/>
            <person name="Da Silva C."/>
            <person name="Delage L."/>
            <person name="Denoeud F."/>
            <person name="Deschamps P."/>
            <person name="Dittami S.M."/>
            <person name="Gabaldon T."/>
            <person name="Gachon C.M."/>
            <person name="Groisillier A."/>
            <person name="Herve C."/>
            <person name="Jabbari K."/>
            <person name="Katinka M."/>
            <person name="Kloareg B."/>
            <person name="Kowalczyk N."/>
            <person name="Labadie K."/>
            <person name="Leblanc C."/>
            <person name="Lopez P.J."/>
            <person name="McLachlan D.H."/>
            <person name="Meslet-Cladiere L."/>
            <person name="Moustafa A."/>
            <person name="Nehr Z."/>
            <person name="Nyvall Collen P."/>
            <person name="Panaud O."/>
            <person name="Partensky F."/>
            <person name="Poulain J."/>
            <person name="Rensing S.A."/>
            <person name="Rousvoal S."/>
            <person name="Samson G."/>
            <person name="Symeonidi A."/>
            <person name="Weissenbach J."/>
            <person name="Zambounis A."/>
            <person name="Wincker P."/>
            <person name="Boyen C."/>
        </authorList>
    </citation>
    <scope>NUCLEOTIDE SEQUENCE [LARGE SCALE GENOMIC DNA]</scope>
    <source>
        <strain evidence="2">cv. Stackhouse</strain>
    </source>
</reference>
<dbReference type="KEGG" id="ccp:CHC_T00004829001"/>
<dbReference type="EMBL" id="HG001777">
    <property type="protein sequence ID" value="CDF36401.1"/>
    <property type="molecule type" value="Genomic_DNA"/>
</dbReference>
<dbReference type="Gramene" id="CDF36401">
    <property type="protein sequence ID" value="CDF36401"/>
    <property type="gene ID" value="CHC_T00004829001"/>
</dbReference>
<dbReference type="AlphaFoldDB" id="R7QG15"/>
<evidence type="ECO:0000313" key="1">
    <source>
        <dbReference type="EMBL" id="CDF36401.1"/>
    </source>
</evidence>
<dbReference type="GeneID" id="17323948"/>
<keyword evidence="2" id="KW-1185">Reference proteome</keyword>
<name>R7QG15_CHOCR</name>
<sequence>MCPHSIAGEHPLAAPCPMRPNHISQHRNPSVSKPKAVVFPIALPFLALRQAAKRHPPEHTKANFTRRHRPVPDNTIPVCVPLSPSSSRPSFCYPPAAPHAGVRARRRWRRATTARTLRTLCARASSPSATRRRALQNRATRCASRPTIRGARGAGGWWCGRASGPRRAGWC</sequence>
<protein>
    <submittedName>
        <fullName evidence="1">Uncharacterized protein</fullName>
    </submittedName>
</protein>
<proteinExistence type="predicted"/>
<gene>
    <name evidence="1" type="ORF">CHC_T00004829001</name>
</gene>
<dbReference type="Proteomes" id="UP000012073">
    <property type="component" value="Unassembled WGS sequence"/>
</dbReference>
<organism evidence="1 2">
    <name type="scientific">Chondrus crispus</name>
    <name type="common">Carrageen Irish moss</name>
    <name type="synonym">Polymorpha crispa</name>
    <dbReference type="NCBI Taxonomy" id="2769"/>
    <lineage>
        <taxon>Eukaryota</taxon>
        <taxon>Rhodophyta</taxon>
        <taxon>Florideophyceae</taxon>
        <taxon>Rhodymeniophycidae</taxon>
        <taxon>Gigartinales</taxon>
        <taxon>Gigartinaceae</taxon>
        <taxon>Chondrus</taxon>
    </lineage>
</organism>
<accession>R7QG15</accession>